<dbReference type="RefSeq" id="WP_169348181.1">
    <property type="nucleotide sequence ID" value="NZ_JABBJJ010000160.1"/>
</dbReference>
<evidence type="ECO:0000313" key="4">
    <source>
        <dbReference type="Proteomes" id="UP000518300"/>
    </source>
</evidence>
<keyword evidence="1" id="KW-0732">Signal</keyword>
<dbReference type="AlphaFoldDB" id="A0A848LMK4"/>
<keyword evidence="4" id="KW-1185">Reference proteome</keyword>
<dbReference type="Proteomes" id="UP000518300">
    <property type="component" value="Unassembled WGS sequence"/>
</dbReference>
<feature type="signal peptide" evidence="1">
    <location>
        <begin position="1"/>
        <end position="21"/>
    </location>
</feature>
<reference evidence="3 4" key="1">
    <citation type="submission" date="2020-04" db="EMBL/GenBank/DDBJ databases">
        <title>Draft genome of Pyxidicoccus fallax type strain.</title>
        <authorList>
            <person name="Whitworth D.E."/>
        </authorList>
    </citation>
    <scope>NUCLEOTIDE SEQUENCE [LARGE SCALE GENOMIC DNA]</scope>
    <source>
        <strain evidence="3 4">DSM 14698</strain>
    </source>
</reference>
<dbReference type="PROSITE" id="PS50022">
    <property type="entry name" value="FA58C_3"/>
    <property type="match status" value="1"/>
</dbReference>
<evidence type="ECO:0000259" key="2">
    <source>
        <dbReference type="PROSITE" id="PS50022"/>
    </source>
</evidence>
<dbReference type="InterPro" id="IPR000421">
    <property type="entry name" value="FA58C"/>
</dbReference>
<dbReference type="InterPro" id="IPR025975">
    <property type="entry name" value="Polysacc_lyase"/>
</dbReference>
<dbReference type="Pfam" id="PF00754">
    <property type="entry name" value="F5_F8_type_C"/>
    <property type="match status" value="1"/>
</dbReference>
<dbReference type="Gene3D" id="2.60.120.200">
    <property type="match status" value="1"/>
</dbReference>
<evidence type="ECO:0000313" key="3">
    <source>
        <dbReference type="EMBL" id="NMO18919.1"/>
    </source>
</evidence>
<dbReference type="SUPFAM" id="SSF49785">
    <property type="entry name" value="Galactose-binding domain-like"/>
    <property type="match status" value="1"/>
</dbReference>
<gene>
    <name evidence="3" type="ORF">HG543_29240</name>
</gene>
<sequence>MKKTLLLVGTLLGIGGAGCGAYDPSTEVGEAPDTLGSTADALTASNCTQLTATSVIASGNDGNVPANTMDDRLDTRWSNLGKGSWIDYDLGATKTVSGATIAWHNGNTRANTFTVSVSPDGYTYTQVYSGKSSGTTTAAETYGFPAVSARRLRITVNGSTLNDWASISEARACAGGTTTPPPTGSSVVWVGDFETGDRSQWSKTQMVSADRLALVASPLRQGRYALKATVKQGDDPINSSGNRNELVRLTREPAGSEYYYRWSTMFDSTFPSAKTWQLFTQWHHEGNSGSPPVEFYVNGEEIHLKVGGNPGTIVWRTPLVRAQWQDFIFHVKWSPNASVGFVELYHNGKLVLPKRYIATQYSGQLNYLKIGLYRNDTISQTGIVYHDGWTMARTLQDVLSPTSVLTAP</sequence>
<accession>A0A848LMK4</accession>
<dbReference type="Gene3D" id="2.60.120.260">
    <property type="entry name" value="Galactose-binding domain-like"/>
    <property type="match status" value="1"/>
</dbReference>
<protein>
    <submittedName>
        <fullName evidence="3">Carbohydrate-binding protein</fullName>
    </submittedName>
</protein>
<comment type="caution">
    <text evidence="3">The sequence shown here is derived from an EMBL/GenBank/DDBJ whole genome shotgun (WGS) entry which is preliminary data.</text>
</comment>
<dbReference type="PROSITE" id="PS51257">
    <property type="entry name" value="PROKAR_LIPOPROTEIN"/>
    <property type="match status" value="1"/>
</dbReference>
<proteinExistence type="predicted"/>
<dbReference type="InterPro" id="IPR008979">
    <property type="entry name" value="Galactose-bd-like_sf"/>
</dbReference>
<organism evidence="3 4">
    <name type="scientific">Pyxidicoccus fallax</name>
    <dbReference type="NCBI Taxonomy" id="394095"/>
    <lineage>
        <taxon>Bacteria</taxon>
        <taxon>Pseudomonadati</taxon>
        <taxon>Myxococcota</taxon>
        <taxon>Myxococcia</taxon>
        <taxon>Myxococcales</taxon>
        <taxon>Cystobacterineae</taxon>
        <taxon>Myxococcaceae</taxon>
        <taxon>Pyxidicoccus</taxon>
    </lineage>
</organism>
<evidence type="ECO:0000256" key="1">
    <source>
        <dbReference type="SAM" id="SignalP"/>
    </source>
</evidence>
<dbReference type="EMBL" id="JABBJJ010000160">
    <property type="protein sequence ID" value="NMO18919.1"/>
    <property type="molecule type" value="Genomic_DNA"/>
</dbReference>
<name>A0A848LMK4_9BACT</name>
<dbReference type="Pfam" id="PF14099">
    <property type="entry name" value="Polysacc_lyase"/>
    <property type="match status" value="1"/>
</dbReference>
<feature type="domain" description="F5/8 type C" evidence="2">
    <location>
        <begin position="30"/>
        <end position="177"/>
    </location>
</feature>
<feature type="chain" id="PRO_5032738537" evidence="1">
    <location>
        <begin position="22"/>
        <end position="408"/>
    </location>
</feature>